<organism evidence="1 2">
    <name type="scientific">Tanacetum coccineum</name>
    <dbReference type="NCBI Taxonomy" id="301880"/>
    <lineage>
        <taxon>Eukaryota</taxon>
        <taxon>Viridiplantae</taxon>
        <taxon>Streptophyta</taxon>
        <taxon>Embryophyta</taxon>
        <taxon>Tracheophyta</taxon>
        <taxon>Spermatophyta</taxon>
        <taxon>Magnoliopsida</taxon>
        <taxon>eudicotyledons</taxon>
        <taxon>Gunneridae</taxon>
        <taxon>Pentapetalae</taxon>
        <taxon>asterids</taxon>
        <taxon>campanulids</taxon>
        <taxon>Asterales</taxon>
        <taxon>Asteraceae</taxon>
        <taxon>Asteroideae</taxon>
        <taxon>Anthemideae</taxon>
        <taxon>Anthemidinae</taxon>
        <taxon>Tanacetum</taxon>
    </lineage>
</organism>
<protein>
    <recommendedName>
        <fullName evidence="3">Transposase MuDR plant domain-containing protein</fullName>
    </recommendedName>
</protein>
<keyword evidence="2" id="KW-1185">Reference proteome</keyword>
<dbReference type="Proteomes" id="UP001151760">
    <property type="component" value="Unassembled WGS sequence"/>
</dbReference>
<gene>
    <name evidence="1" type="ORF">Tco_0877360</name>
</gene>
<evidence type="ECO:0000313" key="2">
    <source>
        <dbReference type="Proteomes" id="UP001151760"/>
    </source>
</evidence>
<reference evidence="1" key="2">
    <citation type="submission" date="2022-01" db="EMBL/GenBank/DDBJ databases">
        <authorList>
            <person name="Yamashiro T."/>
            <person name="Shiraishi A."/>
            <person name="Satake H."/>
            <person name="Nakayama K."/>
        </authorList>
    </citation>
    <scope>NUCLEOTIDE SEQUENCE</scope>
</reference>
<evidence type="ECO:0008006" key="3">
    <source>
        <dbReference type="Google" id="ProtNLM"/>
    </source>
</evidence>
<dbReference type="EMBL" id="BQNB010013654">
    <property type="protein sequence ID" value="GJT18654.1"/>
    <property type="molecule type" value="Genomic_DNA"/>
</dbReference>
<comment type="caution">
    <text evidence="1">The sequence shown here is derived from an EMBL/GenBank/DDBJ whole genome shotgun (WGS) entry which is preliminary data.</text>
</comment>
<dbReference type="PANTHER" id="PTHR31973">
    <property type="entry name" value="POLYPROTEIN, PUTATIVE-RELATED"/>
    <property type="match status" value="1"/>
</dbReference>
<evidence type="ECO:0000313" key="1">
    <source>
        <dbReference type="EMBL" id="GJT18654.1"/>
    </source>
</evidence>
<proteinExistence type="predicted"/>
<dbReference type="PANTHER" id="PTHR31973:SF185">
    <property type="entry name" value="TRANSPOSASE, MUDR, PLANT, MULE TRANSPOSASE DOMAIN-CONTAINING PROTEIN"/>
    <property type="match status" value="1"/>
</dbReference>
<name>A0ABQ5C0M9_9ASTR</name>
<accession>A0ABQ5C0M9</accession>
<sequence>MFGLIPPQAPILINDYKLSNGFAKHYTFDDKESCIYEIALKCLKEGFQFKVLKSCTIRYGVECVQPDCYWYIFTRKIKKATKWRVTNINDKHTCSKTQFNPYHRNVSSKLLGQVILPKVKDVTRVYRPKDKAHNVNMEWNVHVSYKQAWRGKHKALALSQGCSIESFAQLPFYCYNIKRANEGTVTAIEMDAERCFKMCFIGFGVVVSIF</sequence>
<reference evidence="1" key="1">
    <citation type="journal article" date="2022" name="Int. J. Mol. Sci.">
        <title>Draft Genome of Tanacetum Coccineum: Genomic Comparison of Closely Related Tanacetum-Family Plants.</title>
        <authorList>
            <person name="Yamashiro T."/>
            <person name="Shiraishi A."/>
            <person name="Nakayama K."/>
            <person name="Satake H."/>
        </authorList>
    </citation>
    <scope>NUCLEOTIDE SEQUENCE</scope>
</reference>